<proteinExistence type="inferred from homology"/>
<feature type="compositionally biased region" description="Basic and acidic residues" evidence="5">
    <location>
        <begin position="772"/>
        <end position="782"/>
    </location>
</feature>
<protein>
    <recommendedName>
        <fullName evidence="6">Vacuolar protein 14 C-terminal Fig4-binding domain-containing protein</fullName>
    </recommendedName>
</protein>
<feature type="compositionally biased region" description="Polar residues" evidence="5">
    <location>
        <begin position="846"/>
        <end position="862"/>
    </location>
</feature>
<dbReference type="EMBL" id="CP119944">
    <property type="protein sequence ID" value="WFC98926.1"/>
    <property type="molecule type" value="Genomic_DNA"/>
</dbReference>
<keyword evidence="8" id="KW-1185">Reference proteome</keyword>
<feature type="compositionally biased region" description="Polar residues" evidence="5">
    <location>
        <begin position="827"/>
        <end position="839"/>
    </location>
</feature>
<dbReference type="GO" id="GO:0000329">
    <property type="term" value="C:fungal-type vacuole membrane"/>
    <property type="evidence" value="ECO:0007669"/>
    <property type="project" value="TreeGrafter"/>
</dbReference>
<dbReference type="InterPro" id="IPR016024">
    <property type="entry name" value="ARM-type_fold"/>
</dbReference>
<dbReference type="GO" id="GO:0006661">
    <property type="term" value="P:phosphatidylinositol biosynthetic process"/>
    <property type="evidence" value="ECO:0007669"/>
    <property type="project" value="InterPro"/>
</dbReference>
<evidence type="ECO:0000256" key="5">
    <source>
        <dbReference type="SAM" id="MobiDB-lite"/>
    </source>
</evidence>
<dbReference type="SUPFAM" id="SSF48371">
    <property type="entry name" value="ARM repeat"/>
    <property type="match status" value="1"/>
</dbReference>
<dbReference type="Pfam" id="PF11916">
    <property type="entry name" value="Vac14_Fig4_bd"/>
    <property type="match status" value="1"/>
</dbReference>
<comment type="similarity">
    <text evidence="2">Belongs to the VAC14 family.</text>
</comment>
<dbReference type="PANTHER" id="PTHR16023:SF0">
    <property type="entry name" value="PROTEIN VAC14 HOMOLOG"/>
    <property type="match status" value="1"/>
</dbReference>
<feature type="region of interest" description="Disordered" evidence="5">
    <location>
        <begin position="737"/>
        <end position="810"/>
    </location>
</feature>
<evidence type="ECO:0000313" key="7">
    <source>
        <dbReference type="EMBL" id="WFC98926.1"/>
    </source>
</evidence>
<dbReference type="InterPro" id="IPR011989">
    <property type="entry name" value="ARM-like"/>
</dbReference>
<gene>
    <name evidence="7" type="ORF">MYAM1_001659</name>
</gene>
<evidence type="ECO:0000256" key="4">
    <source>
        <dbReference type="ARBA" id="ARBA00023136"/>
    </source>
</evidence>
<feature type="domain" description="Vacuolar protein 14 C-terminal Fig4-binding" evidence="6">
    <location>
        <begin position="552"/>
        <end position="729"/>
    </location>
</feature>
<dbReference type="GO" id="GO:0070772">
    <property type="term" value="C:PAS complex"/>
    <property type="evidence" value="ECO:0007669"/>
    <property type="project" value="InterPro"/>
</dbReference>
<evidence type="ECO:0000256" key="1">
    <source>
        <dbReference type="ARBA" id="ARBA00004308"/>
    </source>
</evidence>
<dbReference type="Gene3D" id="1.25.10.10">
    <property type="entry name" value="Leucine-rich Repeat Variant"/>
    <property type="match status" value="2"/>
</dbReference>
<name>A0AAJ5YS92_9BASI</name>
<evidence type="ECO:0000256" key="3">
    <source>
        <dbReference type="ARBA" id="ARBA00022737"/>
    </source>
</evidence>
<sequence length="862" mass="97254">MESSLQKSLFDRVYDRRKAAALELERQVRDCLAKGDRVRVTQIVQQLCSFLKERTPSHANARNGGLIGMAGVAIAVGQEVAVYLDEIIDPILACFSDPDAKTRYFACESFYNIAKVCKGEMLVYFNEVFVVIARLAADSEVSVKNGAELLDRLFKDIVCEAAPHYVSVHQDVAKIREKQDAVAKQNKAHQESPASLEPAEVPQQLEAIYQQIDARSTSMNKAFSLPRLMPLLAERMQVISPLTRNYLVNWIAVLDSVPDLQLVSYLPVFLKYLFQYLADPNTDVGVATTEVLTTFLREIRDAAYHIDDETNRSHKQDIPQSDESQQQEEQDLVAHRNSEDDDLIWRHTRDVRVEYAAILEILLEQVSCEDEDIQATTFEWITELLQVIPSMVLSFTPRLVSAVLQCLAHPSPSISTAAIETNRQLFQAIESQSPSPSPNPEVLGDSQQTIKPVPVDYFNTAKALKNHLLDRNDKTRLNALEWLIMLHRKSATELFSIEDQSSEVLFKVLLDPSEEVVLCDLRLLTQVFSKSDARQFELFIGQLLDLFRSDPRLLETYGSLIIRQLCSALDAERVFCTLASSLESAEDLDFASIMVQSLNLILVASPELAGFRRKLRALDQKESQTLFIELYRCWCHNAVSVLCLCLMTQVYEHAYNVLRVFADLEVTLSMLIQIDKLVQLLESPIFTALRLQLLEPETHPFLYKCLYGLMMLLPQSSAFSTLRNRVHAVNGLGFMPTPARNAGTSNASRPPRSSRNEIPWSELLSNLRQTQTRHEQARELRPEQSVSDAASLRDLPSASSNASQNDMSLVGKVRRRPYDLGIFGATRSATAPFSASRPTPSEEQRPNWPNESSTRSSIRQTK</sequence>
<dbReference type="Proteomes" id="UP001219567">
    <property type="component" value="Chromosome 2"/>
</dbReference>
<dbReference type="PANTHER" id="PTHR16023">
    <property type="entry name" value="TAX1 BINDING PROTEIN-RELATED"/>
    <property type="match status" value="1"/>
</dbReference>
<dbReference type="InterPro" id="IPR026825">
    <property type="entry name" value="Vac14"/>
</dbReference>
<keyword evidence="3" id="KW-0677">Repeat</keyword>
<comment type="subcellular location">
    <subcellularLocation>
        <location evidence="1">Endomembrane system</location>
    </subcellularLocation>
</comment>
<evidence type="ECO:0000313" key="8">
    <source>
        <dbReference type="Proteomes" id="UP001219567"/>
    </source>
</evidence>
<feature type="region of interest" description="Disordered" evidence="5">
    <location>
        <begin position="310"/>
        <end position="333"/>
    </location>
</feature>
<accession>A0AAJ5YS92</accession>
<feature type="region of interest" description="Disordered" evidence="5">
    <location>
        <begin position="823"/>
        <end position="862"/>
    </location>
</feature>
<reference evidence="7 8" key="1">
    <citation type="submission" date="2023-03" db="EMBL/GenBank/DDBJ databases">
        <title>Mating type loci evolution in Malassezia.</title>
        <authorList>
            <person name="Coelho M.A."/>
        </authorList>
    </citation>
    <scope>NUCLEOTIDE SEQUENCE [LARGE SCALE GENOMIC DNA]</scope>
    <source>
        <strain evidence="7 8">CBS 9725</strain>
    </source>
</reference>
<keyword evidence="4" id="KW-0472">Membrane</keyword>
<evidence type="ECO:0000256" key="2">
    <source>
        <dbReference type="ARBA" id="ARBA00010225"/>
    </source>
</evidence>
<dbReference type="InterPro" id="IPR021841">
    <property type="entry name" value="VAC14_Fig4p-bd"/>
</dbReference>
<feature type="compositionally biased region" description="Polar residues" evidence="5">
    <location>
        <begin position="797"/>
        <end position="807"/>
    </location>
</feature>
<dbReference type="AlphaFoldDB" id="A0AAJ5YS92"/>
<dbReference type="GO" id="GO:0010008">
    <property type="term" value="C:endosome membrane"/>
    <property type="evidence" value="ECO:0007669"/>
    <property type="project" value="TreeGrafter"/>
</dbReference>
<evidence type="ECO:0000259" key="6">
    <source>
        <dbReference type="Pfam" id="PF11916"/>
    </source>
</evidence>
<dbReference type="Pfam" id="PF12755">
    <property type="entry name" value="Vac14_Fab1_bd"/>
    <property type="match status" value="1"/>
</dbReference>
<organism evidence="7 8">
    <name type="scientific">Malassezia yamatoensis</name>
    <dbReference type="NCBI Taxonomy" id="253288"/>
    <lineage>
        <taxon>Eukaryota</taxon>
        <taxon>Fungi</taxon>
        <taxon>Dikarya</taxon>
        <taxon>Basidiomycota</taxon>
        <taxon>Ustilaginomycotina</taxon>
        <taxon>Malasseziomycetes</taxon>
        <taxon>Malasseziales</taxon>
        <taxon>Malasseziaceae</taxon>
        <taxon>Malassezia</taxon>
    </lineage>
</organism>